<keyword evidence="2" id="KW-1185">Reference proteome</keyword>
<comment type="caution">
    <text evidence="1">The sequence shown here is derived from an EMBL/GenBank/DDBJ whole genome shotgun (WGS) entry which is preliminary data.</text>
</comment>
<dbReference type="RefSeq" id="WP_054778177.1">
    <property type="nucleotide sequence ID" value="NZ_BBBX01000063.1"/>
</dbReference>
<protein>
    <submittedName>
        <fullName evidence="1">Uncharacterized protein</fullName>
    </submittedName>
</protein>
<gene>
    <name evidence="1" type="ORF">IV56_GL000355</name>
</gene>
<dbReference type="AlphaFoldDB" id="A0A0R2MUP7"/>
<evidence type="ECO:0000313" key="1">
    <source>
        <dbReference type="EMBL" id="KRO17336.1"/>
    </source>
</evidence>
<accession>A0A0R2MUP7</accession>
<reference evidence="1 2" key="1">
    <citation type="journal article" date="2015" name="Genome Announc.">
        <title>Expanding the biotechnology potential of lactobacilli through comparative genomics of 213 strains and associated genera.</title>
        <authorList>
            <person name="Sun Z."/>
            <person name="Harris H.M."/>
            <person name="McCann A."/>
            <person name="Guo C."/>
            <person name="Argimon S."/>
            <person name="Zhang W."/>
            <person name="Yang X."/>
            <person name="Jeffery I.B."/>
            <person name="Cooney J.C."/>
            <person name="Kagawa T.F."/>
            <person name="Liu W."/>
            <person name="Song Y."/>
            <person name="Salvetti E."/>
            <person name="Wrobel A."/>
            <person name="Rasinkangas P."/>
            <person name="Parkhill J."/>
            <person name="Rea M.C."/>
            <person name="O'Sullivan O."/>
            <person name="Ritari J."/>
            <person name="Douillard F.P."/>
            <person name="Paul Ross R."/>
            <person name="Yang R."/>
            <person name="Briner A.E."/>
            <person name="Felis G.E."/>
            <person name="de Vos W.M."/>
            <person name="Barrangou R."/>
            <person name="Klaenhammer T.R."/>
            <person name="Caufield P.W."/>
            <person name="Cui Y."/>
            <person name="Zhang H."/>
            <person name="O'Toole P.W."/>
        </authorList>
    </citation>
    <scope>NUCLEOTIDE SEQUENCE [LARGE SCALE GENOMIC DNA]</scope>
    <source>
        <strain evidence="1 2">DSM 24301</strain>
    </source>
</reference>
<dbReference type="Proteomes" id="UP000050969">
    <property type="component" value="Unassembled WGS sequence"/>
</dbReference>
<proteinExistence type="predicted"/>
<dbReference type="PATRIC" id="fig|1293598.4.peg.386"/>
<organism evidence="1 2">
    <name type="scientific">Lacticaseibacillus saniviri JCM 17471 = DSM 24301</name>
    <dbReference type="NCBI Taxonomy" id="1293598"/>
    <lineage>
        <taxon>Bacteria</taxon>
        <taxon>Bacillati</taxon>
        <taxon>Bacillota</taxon>
        <taxon>Bacilli</taxon>
        <taxon>Lactobacillales</taxon>
        <taxon>Lactobacillaceae</taxon>
        <taxon>Lacticaseibacillus</taxon>
    </lineage>
</organism>
<dbReference type="EMBL" id="JQCE01000019">
    <property type="protein sequence ID" value="KRO17336.1"/>
    <property type="molecule type" value="Genomic_DNA"/>
</dbReference>
<evidence type="ECO:0000313" key="2">
    <source>
        <dbReference type="Proteomes" id="UP000050969"/>
    </source>
</evidence>
<name>A0A0R2MUP7_9LACO</name>
<sequence length="63" mass="7034">MTHDEIMGILRSERGRIVRELNIAADEDKSDLEAQEYEIGRLVSMILGTEKAADGRTSDGKNK</sequence>
<dbReference type="STRING" id="1293598.IV56_GL000355"/>